<organism evidence="4 6">
    <name type="scientific">Bacteroides uniformis</name>
    <dbReference type="NCBI Taxonomy" id="820"/>
    <lineage>
        <taxon>Bacteria</taxon>
        <taxon>Pseudomonadati</taxon>
        <taxon>Bacteroidota</taxon>
        <taxon>Bacteroidia</taxon>
        <taxon>Bacteroidales</taxon>
        <taxon>Bacteroidaceae</taxon>
        <taxon>Bacteroides</taxon>
    </lineage>
</organism>
<reference evidence="3" key="2">
    <citation type="submission" date="2023-10" db="EMBL/GenBank/DDBJ databases">
        <title>Genome of Potential pathogenic bacteria in Crohn's disease.</title>
        <authorList>
            <person name="Rodriguez-Palacios A."/>
        </authorList>
    </citation>
    <scope>NUCLEOTIDE SEQUENCE</scope>
    <source>
        <strain evidence="3">CavFT-hAR50</strain>
    </source>
</reference>
<name>A0A396EYF3_BACUN</name>
<evidence type="ECO:0000313" key="6">
    <source>
        <dbReference type="Proteomes" id="UP000260759"/>
    </source>
</evidence>
<keyword evidence="2" id="KW-0472">Membrane</keyword>
<dbReference type="RefSeq" id="WP_117600496.1">
    <property type="nucleotide sequence ID" value="NZ_CAXTFB010000005.1"/>
</dbReference>
<dbReference type="Proteomes" id="UP000283680">
    <property type="component" value="Unassembled WGS sequence"/>
</dbReference>
<dbReference type="AlphaFoldDB" id="A0A396EYF3"/>
<proteinExistence type="inferred from homology"/>
<evidence type="ECO:0000313" key="5">
    <source>
        <dbReference type="EMBL" id="RGQ54786.1"/>
    </source>
</evidence>
<evidence type="ECO:0000256" key="2">
    <source>
        <dbReference type="SAM" id="Phobius"/>
    </source>
</evidence>
<dbReference type="Proteomes" id="UP001181247">
    <property type="component" value="Unassembled WGS sequence"/>
</dbReference>
<dbReference type="CDD" id="cd23763">
    <property type="entry name" value="ASKHA_ATPase_ROK"/>
    <property type="match status" value="1"/>
</dbReference>
<dbReference type="Proteomes" id="UP000260759">
    <property type="component" value="Unassembled WGS sequence"/>
</dbReference>
<dbReference type="Gene3D" id="3.30.420.40">
    <property type="match status" value="2"/>
</dbReference>
<comment type="similarity">
    <text evidence="1">Belongs to the ROK (NagC/XylR) family.</text>
</comment>
<evidence type="ECO:0000256" key="1">
    <source>
        <dbReference type="ARBA" id="ARBA00006479"/>
    </source>
</evidence>
<comment type="caution">
    <text evidence="4">The sequence shown here is derived from an EMBL/GenBank/DDBJ whole genome shotgun (WGS) entry which is preliminary data.</text>
</comment>
<dbReference type="PANTHER" id="PTHR18964:SF149">
    <property type="entry name" value="BIFUNCTIONAL UDP-N-ACETYLGLUCOSAMINE 2-EPIMERASE_N-ACETYLMANNOSAMINE KINASE"/>
    <property type="match status" value="1"/>
</dbReference>
<keyword evidence="2" id="KW-1133">Transmembrane helix</keyword>
<accession>A0A396EYF3</accession>
<gene>
    <name evidence="5" type="ORF">DWY92_02075</name>
    <name evidence="4" type="ORF">DXB37_10930</name>
    <name evidence="3" type="ORF">RVH16_07925</name>
</gene>
<dbReference type="InterPro" id="IPR043129">
    <property type="entry name" value="ATPase_NBD"/>
</dbReference>
<evidence type="ECO:0000313" key="7">
    <source>
        <dbReference type="Proteomes" id="UP000283680"/>
    </source>
</evidence>
<sequence>MYRHDQRTVMTLDAGGTNFVFSAIRGNQNIVETICLPAVSDNLNGCLTVLKKGFSAVKRQLENEPVAISFAFPGPADYKNGVIGDLPNFPVFRGGVALGAFLEEEFGIPVYINNDGNLFAYGEALAGILPSINEELKAAGNPKRYKNLLGITLGTGFGAGVVIDNCLLAGDNGCGGDVWIMRNKKYTDLIAEESVSIRAVRRVYGELSGEAVDNLTPKDIYDIAEGILTGNREAAVRSFDELGEMAGAAIVSALHIVDGMVVIGGGVAGAAKYILPGMMREMRRSISTFSGRDFDCLQMEVCNLMEPDEYKKFLEDTSSWVEVPFTDKKVSYDCTKRIGVAISTLGANKAIALGAYAFALQQIDKKI</sequence>
<protein>
    <submittedName>
        <fullName evidence="4">ROK family protein</fullName>
    </submittedName>
</protein>
<evidence type="ECO:0000313" key="4">
    <source>
        <dbReference type="EMBL" id="RGN94116.1"/>
    </source>
</evidence>
<evidence type="ECO:0000313" key="3">
    <source>
        <dbReference type="EMBL" id="MDU0244640.1"/>
    </source>
</evidence>
<reference evidence="6 7" key="1">
    <citation type="submission" date="2018-08" db="EMBL/GenBank/DDBJ databases">
        <title>A genome reference for cultivated species of the human gut microbiota.</title>
        <authorList>
            <person name="Zou Y."/>
            <person name="Xue W."/>
            <person name="Luo G."/>
        </authorList>
    </citation>
    <scope>NUCLEOTIDE SEQUENCE [LARGE SCALE GENOMIC DNA]</scope>
    <source>
        <strain evidence="5 7">AF28-11</strain>
        <strain evidence="4 6">OM03-4</strain>
    </source>
</reference>
<dbReference type="EMBL" id="QRTH01000001">
    <property type="protein sequence ID" value="RGQ54786.1"/>
    <property type="molecule type" value="Genomic_DNA"/>
</dbReference>
<dbReference type="EMBL" id="JAWDEU010000002">
    <property type="protein sequence ID" value="MDU0244640.1"/>
    <property type="molecule type" value="Genomic_DNA"/>
</dbReference>
<dbReference type="EMBL" id="QSVA01000008">
    <property type="protein sequence ID" value="RGN94116.1"/>
    <property type="molecule type" value="Genomic_DNA"/>
</dbReference>
<keyword evidence="2" id="KW-0812">Transmembrane</keyword>
<feature type="transmembrane region" description="Helical" evidence="2">
    <location>
        <begin position="253"/>
        <end position="275"/>
    </location>
</feature>
<dbReference type="PANTHER" id="PTHR18964">
    <property type="entry name" value="ROK (REPRESSOR, ORF, KINASE) FAMILY"/>
    <property type="match status" value="1"/>
</dbReference>
<dbReference type="SUPFAM" id="SSF53067">
    <property type="entry name" value="Actin-like ATPase domain"/>
    <property type="match status" value="1"/>
</dbReference>
<dbReference type="Pfam" id="PF00480">
    <property type="entry name" value="ROK"/>
    <property type="match status" value="1"/>
</dbReference>
<dbReference type="InterPro" id="IPR000600">
    <property type="entry name" value="ROK"/>
</dbReference>